<evidence type="ECO:0000259" key="4">
    <source>
        <dbReference type="Pfam" id="PF13709"/>
    </source>
</evidence>
<dbReference type="InterPro" id="IPR025297">
    <property type="entry name" value="DUF4159"/>
</dbReference>
<keyword evidence="6" id="KW-1185">Reference proteome</keyword>
<dbReference type="InterPro" id="IPR011933">
    <property type="entry name" value="Double_TM_dom"/>
</dbReference>
<dbReference type="InterPro" id="IPR024163">
    <property type="entry name" value="Aerotolerance_reg_N"/>
</dbReference>
<feature type="region of interest" description="Disordered" evidence="1">
    <location>
        <begin position="395"/>
        <end position="433"/>
    </location>
</feature>
<name>A0ABT3Q4H8_9PROT</name>
<dbReference type="Proteomes" id="UP001526446">
    <property type="component" value="Unassembled WGS sequence"/>
</dbReference>
<feature type="region of interest" description="Disordered" evidence="1">
    <location>
        <begin position="704"/>
        <end position="768"/>
    </location>
</feature>
<feature type="compositionally biased region" description="Low complexity" evidence="1">
    <location>
        <begin position="704"/>
        <end position="754"/>
    </location>
</feature>
<dbReference type="NCBIfam" id="TIGR02226">
    <property type="entry name" value="two_anch"/>
    <property type="match status" value="1"/>
</dbReference>
<feature type="domain" description="DUF4159" evidence="4">
    <location>
        <begin position="775"/>
        <end position="989"/>
    </location>
</feature>
<dbReference type="SUPFAM" id="SSF52317">
    <property type="entry name" value="Class I glutamine amidotransferase-like"/>
    <property type="match status" value="1"/>
</dbReference>
<feature type="transmembrane region" description="Helical" evidence="2">
    <location>
        <begin position="54"/>
        <end position="73"/>
    </location>
</feature>
<reference evidence="5 6" key="1">
    <citation type="submission" date="2022-11" db="EMBL/GenBank/DDBJ databases">
        <title>Genome sequencing of Acetobacter type strain.</title>
        <authorList>
            <person name="Heo J."/>
            <person name="Lee D."/>
            <person name="Han B.-H."/>
            <person name="Hong S.-B."/>
            <person name="Kwon S.-W."/>
        </authorList>
    </citation>
    <scope>NUCLEOTIDE SEQUENCE [LARGE SCALE GENOMIC DNA]</scope>
    <source>
        <strain evidence="5 6">KACC 21251</strain>
    </source>
</reference>
<sequence length="1009" mass="104590">MIFLAPIALLGFLTLPIVWWLLRATPPAPRQQIFPAVALLLALRPQQNDAVRSPLWLLLVRLAAVTCLVLGLAQPVLQGDRLPSTGQGPLVLVMDDGMFSASDWGQRIATAQGLVDDAGHAGRPILFVRTAPAADGRPTQPPAARTAHAVRQELDSMRPAPWGTDRAAIARTLEAAPRTKGSVIYLADGVASPGDAAFARALRSCGPVREIHFPEASVLALAPAAERTSTQMARLLALPQPAPRSFSVRVHAQDGGTLAVMPLVLPAGAAEMDVPVTLPTAVRNRIDQLSLSGQASAATTLLFDEGDRLRPVGLMTSGAADTPLIGPLFYLRRALAPTADLHEGTPAALLAQPLSVIIAPDGTLANPAIRRKVQDWVKNGGTLIRFAGPALAGAQHTDAAGALPDAPTGADPEDKDADAPPAHTGPSADGTMADPTADLLPVALLDGSRQLGGTMTWGAPQKLAPFDASSPFHGLSIPADVTVSRQVLASPVADLSAHSWARLADGTPLVTHATLGKGDIILFHVSSTADWSSLPLSGLFVAMLQRLTDHANGVTLPPDDSLLAPVLTLDGDGVLAPPPPAARGLKASDFARTTVSPAHPPGLYGPQAARRALNASTPNTHLSAAAPVGTVTSPGGRRPDTAFAPFFLCAAAALLLLDGLLVLLMRAGFLGLPLRKTPPGNSALPLLLLCGLLSPALFPPAPAHARPTVAPAAAPAENASPGSAPEAGQGVTPAPASVSPAATKNPPVASTLTPPGAPPTPASPTQVPGAALETRLAYVITGHDEIDTVSRQGLQGLSDYANARTSAMLGHPDGVRPGQDDLSYYPLLYWPITPDAAPTPAMTAALTAYMAHGGILLIDTQGQDPAAQSEEGGSPFAGDAPGTRSALRRVTAGLPIPPLMTMTDHHLLAHTFYMLHDFPGRYAGQPVWVAREGEAENDDVSPVIIGSADWAHAWAVDENGNTPFAVLPEGADQRQLAYRFGVNTIIYALTGNYKADQVHVPMLLKRLGE</sequence>
<feature type="region of interest" description="Disordered" evidence="1">
    <location>
        <begin position="862"/>
        <end position="882"/>
    </location>
</feature>
<dbReference type="EMBL" id="JAPIUX010000001">
    <property type="protein sequence ID" value="MCX2560131.1"/>
    <property type="molecule type" value="Genomic_DNA"/>
</dbReference>
<evidence type="ECO:0000313" key="6">
    <source>
        <dbReference type="Proteomes" id="UP001526446"/>
    </source>
</evidence>
<dbReference type="InterPro" id="IPR029062">
    <property type="entry name" value="Class_I_gatase-like"/>
</dbReference>
<keyword evidence="2" id="KW-0812">Transmembrane</keyword>
<dbReference type="CDD" id="cd03143">
    <property type="entry name" value="A4_beta-galactosidase_middle_domain"/>
    <property type="match status" value="1"/>
</dbReference>
<proteinExistence type="predicted"/>
<feature type="domain" description="Aerotolerance regulator N-terminal" evidence="3">
    <location>
        <begin position="1"/>
        <end position="75"/>
    </location>
</feature>
<dbReference type="Gene3D" id="3.40.50.12140">
    <property type="entry name" value="Domain of unknown function DUF4159"/>
    <property type="match status" value="1"/>
</dbReference>
<dbReference type="Pfam" id="PF07584">
    <property type="entry name" value="BatA"/>
    <property type="match status" value="1"/>
</dbReference>
<evidence type="ECO:0000256" key="2">
    <source>
        <dbReference type="SAM" id="Phobius"/>
    </source>
</evidence>
<keyword evidence="2" id="KW-0472">Membrane</keyword>
<evidence type="ECO:0000313" key="5">
    <source>
        <dbReference type="EMBL" id="MCX2560131.1"/>
    </source>
</evidence>
<dbReference type="Pfam" id="PF13709">
    <property type="entry name" value="DUF4159"/>
    <property type="match status" value="1"/>
</dbReference>
<protein>
    <submittedName>
        <fullName evidence="5">DUF4159 domain-containing protein</fullName>
    </submittedName>
</protein>
<dbReference type="PANTHER" id="PTHR37464:SF1">
    <property type="entry name" value="BLL2463 PROTEIN"/>
    <property type="match status" value="1"/>
</dbReference>
<dbReference type="Gene3D" id="3.40.50.880">
    <property type="match status" value="1"/>
</dbReference>
<gene>
    <name evidence="5" type="ORF">OQ252_01760</name>
</gene>
<comment type="caution">
    <text evidence="5">The sequence shown here is derived from an EMBL/GenBank/DDBJ whole genome shotgun (WGS) entry which is preliminary data.</text>
</comment>
<evidence type="ECO:0000259" key="3">
    <source>
        <dbReference type="Pfam" id="PF07584"/>
    </source>
</evidence>
<keyword evidence="2" id="KW-1133">Transmembrane helix</keyword>
<organism evidence="5 6">
    <name type="scientific">Acetobacter farinalis</name>
    <dbReference type="NCBI Taxonomy" id="1260984"/>
    <lineage>
        <taxon>Bacteria</taxon>
        <taxon>Pseudomonadati</taxon>
        <taxon>Pseudomonadota</taxon>
        <taxon>Alphaproteobacteria</taxon>
        <taxon>Acetobacterales</taxon>
        <taxon>Acetobacteraceae</taxon>
        <taxon>Acetobacter</taxon>
    </lineage>
</organism>
<dbReference type="RefSeq" id="WP_166118853.1">
    <property type="nucleotide sequence ID" value="NZ_JAPIUX010000001.1"/>
</dbReference>
<dbReference type="PANTHER" id="PTHR37464">
    <property type="entry name" value="BLL2463 PROTEIN"/>
    <property type="match status" value="1"/>
</dbReference>
<evidence type="ECO:0000256" key="1">
    <source>
        <dbReference type="SAM" id="MobiDB-lite"/>
    </source>
</evidence>
<accession>A0ABT3Q4H8</accession>